<keyword evidence="3" id="KW-1185">Reference proteome</keyword>
<name>A0ABR2TI61_9ROSI</name>
<feature type="region of interest" description="Disordered" evidence="1">
    <location>
        <begin position="212"/>
        <end position="243"/>
    </location>
</feature>
<evidence type="ECO:0000313" key="2">
    <source>
        <dbReference type="EMBL" id="KAK9037109.1"/>
    </source>
</evidence>
<organism evidence="2 3">
    <name type="scientific">Hibiscus sabdariffa</name>
    <name type="common">roselle</name>
    <dbReference type="NCBI Taxonomy" id="183260"/>
    <lineage>
        <taxon>Eukaryota</taxon>
        <taxon>Viridiplantae</taxon>
        <taxon>Streptophyta</taxon>
        <taxon>Embryophyta</taxon>
        <taxon>Tracheophyta</taxon>
        <taxon>Spermatophyta</taxon>
        <taxon>Magnoliopsida</taxon>
        <taxon>eudicotyledons</taxon>
        <taxon>Gunneridae</taxon>
        <taxon>Pentapetalae</taxon>
        <taxon>rosids</taxon>
        <taxon>malvids</taxon>
        <taxon>Malvales</taxon>
        <taxon>Malvaceae</taxon>
        <taxon>Malvoideae</taxon>
        <taxon>Hibiscus</taxon>
    </lineage>
</organism>
<protein>
    <submittedName>
        <fullName evidence="2">Uncharacterized protein</fullName>
    </submittedName>
</protein>
<gene>
    <name evidence="2" type="ORF">V6N11_022031</name>
</gene>
<accession>A0ABR2TI61</accession>
<reference evidence="2 3" key="1">
    <citation type="journal article" date="2024" name="G3 (Bethesda)">
        <title>Genome assembly of Hibiscus sabdariffa L. provides insights into metabolisms of medicinal natural products.</title>
        <authorList>
            <person name="Kim T."/>
        </authorList>
    </citation>
    <scope>NUCLEOTIDE SEQUENCE [LARGE SCALE GENOMIC DNA]</scope>
    <source>
        <strain evidence="2">TK-2024</strain>
        <tissue evidence="2">Old leaves</tissue>
    </source>
</reference>
<proteinExistence type="predicted"/>
<evidence type="ECO:0000256" key="1">
    <source>
        <dbReference type="SAM" id="MobiDB-lite"/>
    </source>
</evidence>
<dbReference type="EMBL" id="JBBPBN010000005">
    <property type="protein sequence ID" value="KAK9037109.1"/>
    <property type="molecule type" value="Genomic_DNA"/>
</dbReference>
<dbReference type="Proteomes" id="UP001396334">
    <property type="component" value="Unassembled WGS sequence"/>
</dbReference>
<evidence type="ECO:0000313" key="3">
    <source>
        <dbReference type="Proteomes" id="UP001396334"/>
    </source>
</evidence>
<sequence>MEAARVMERLDEKWIYGSYIRVRQEIEPLQTYSIANVLGVTQPEFLGLLGCCVIGWCRLLMPNRVLAAEMREAGINEAHVMCITGNRVLIIFDSVEAQDRILSAGVMSTWFERVKNWKASYGMEQCRGDTFCSYRLTMETEEETFERIATIGGSVICVVEETLEPASFERGHVLIESSSLARVEFKIDLKVLDEVFPVRVSEAELFLRGPRVSRSVQEDQSDGSTSEREDTMANSAASDAGKV</sequence>
<comment type="caution">
    <text evidence="2">The sequence shown here is derived from an EMBL/GenBank/DDBJ whole genome shotgun (WGS) entry which is preliminary data.</text>
</comment>